<comment type="subcellular location">
    <subcellularLocation>
        <location evidence="1">Cytoplasm</location>
    </subcellularLocation>
</comment>
<dbReference type="GO" id="GO:0003729">
    <property type="term" value="F:mRNA binding"/>
    <property type="evidence" value="ECO:0007669"/>
    <property type="project" value="TreeGrafter"/>
</dbReference>
<evidence type="ECO:0000313" key="3">
    <source>
        <dbReference type="EMBL" id="ORY41075.1"/>
    </source>
</evidence>
<dbReference type="Gene3D" id="1.10.150.50">
    <property type="entry name" value="Transcription Factor, Ets-1"/>
    <property type="match status" value="1"/>
</dbReference>
<comment type="caution">
    <text evidence="3">The sequence shown here is derived from an EMBL/GenBank/DDBJ whole genome shotgun (WGS) entry which is preliminary data.</text>
</comment>
<dbReference type="GO" id="GO:0000932">
    <property type="term" value="C:P-body"/>
    <property type="evidence" value="ECO:0007669"/>
    <property type="project" value="TreeGrafter"/>
</dbReference>
<dbReference type="GO" id="GO:0000289">
    <property type="term" value="P:nuclear-transcribed mRNA poly(A) tail shortening"/>
    <property type="evidence" value="ECO:0007669"/>
    <property type="project" value="TreeGrafter"/>
</dbReference>
<accession>A0A1Y2C435</accession>
<dbReference type="InterPro" id="IPR050897">
    <property type="entry name" value="SMAUG/VTS1_RNA-bind"/>
</dbReference>
<organism evidence="3 4">
    <name type="scientific">Rhizoclosmatium globosum</name>
    <dbReference type="NCBI Taxonomy" id="329046"/>
    <lineage>
        <taxon>Eukaryota</taxon>
        <taxon>Fungi</taxon>
        <taxon>Fungi incertae sedis</taxon>
        <taxon>Chytridiomycota</taxon>
        <taxon>Chytridiomycota incertae sedis</taxon>
        <taxon>Chytridiomycetes</taxon>
        <taxon>Chytridiales</taxon>
        <taxon>Chytriomycetaceae</taxon>
        <taxon>Rhizoclosmatium</taxon>
    </lineage>
</organism>
<dbReference type="PANTHER" id="PTHR12515:SF5">
    <property type="entry name" value="PROTEIN SMAUG"/>
    <property type="match status" value="1"/>
</dbReference>
<evidence type="ECO:0000256" key="2">
    <source>
        <dbReference type="ARBA" id="ARBA00022490"/>
    </source>
</evidence>
<name>A0A1Y2C435_9FUNG</name>
<dbReference type="Proteomes" id="UP000193642">
    <property type="component" value="Unassembled WGS sequence"/>
</dbReference>
<evidence type="ECO:0008006" key="5">
    <source>
        <dbReference type="Google" id="ProtNLM"/>
    </source>
</evidence>
<reference evidence="3 4" key="1">
    <citation type="submission" date="2016-07" db="EMBL/GenBank/DDBJ databases">
        <title>Pervasive Adenine N6-methylation of Active Genes in Fungi.</title>
        <authorList>
            <consortium name="DOE Joint Genome Institute"/>
            <person name="Mondo S.J."/>
            <person name="Dannebaum R.O."/>
            <person name="Kuo R.C."/>
            <person name="Labutti K."/>
            <person name="Haridas S."/>
            <person name="Kuo A."/>
            <person name="Salamov A."/>
            <person name="Ahrendt S.R."/>
            <person name="Lipzen A."/>
            <person name="Sullivan W."/>
            <person name="Andreopoulos W.B."/>
            <person name="Clum A."/>
            <person name="Lindquist E."/>
            <person name="Daum C."/>
            <person name="Ramamoorthy G.K."/>
            <person name="Gryganskyi A."/>
            <person name="Culley D."/>
            <person name="Magnuson J.K."/>
            <person name="James T.Y."/>
            <person name="O'Malley M.A."/>
            <person name="Stajich J.E."/>
            <person name="Spatafora J.W."/>
            <person name="Visel A."/>
            <person name="Grigoriev I.V."/>
        </authorList>
    </citation>
    <scope>NUCLEOTIDE SEQUENCE [LARGE SCALE GENOMIC DNA]</scope>
    <source>
        <strain evidence="3 4">JEL800</strain>
    </source>
</reference>
<dbReference type="OrthoDB" id="2155283at2759"/>
<dbReference type="InterPro" id="IPR013761">
    <property type="entry name" value="SAM/pointed_sf"/>
</dbReference>
<gene>
    <name evidence="3" type="ORF">BCR33DRAFT_852526</name>
</gene>
<keyword evidence="2" id="KW-0963">Cytoplasm</keyword>
<dbReference type="AlphaFoldDB" id="A0A1Y2C435"/>
<sequence>MDANRPHSDLLPTQSTPEAKAINQWFSDLSYYETTLEQMAAAKLDDGFRDELKAIEQWFSVLSDPERLGALCVAEAYYACAMLQQMAAKDSGALPLSTVSPIGVGVKHSSAPNPLKCNHTSQQSLSQSTAYTNPILSHIYTNTANEIDLLSIATGNSLRLSMEHPKTPIDQAIAQADWSTPVVSPMMPSNPVSPGGFGMPQQSPVIPNRTVSSLPHPGDGWGHVNLATSGGRDRGRDILELGDRITVITMTLDSLLRSDLVEITSLAQVFTFFEGCTWRQMVVMTDAELEARGVAAMGARNKLLKVFELVRMECAKNGIAI</sequence>
<dbReference type="SUPFAM" id="SSF47769">
    <property type="entry name" value="SAM/Pointed domain"/>
    <property type="match status" value="1"/>
</dbReference>
<dbReference type="STRING" id="329046.A0A1Y2C435"/>
<proteinExistence type="predicted"/>
<evidence type="ECO:0000256" key="1">
    <source>
        <dbReference type="ARBA" id="ARBA00004496"/>
    </source>
</evidence>
<keyword evidence="4" id="KW-1185">Reference proteome</keyword>
<dbReference type="EMBL" id="MCGO01000033">
    <property type="protein sequence ID" value="ORY41075.1"/>
    <property type="molecule type" value="Genomic_DNA"/>
</dbReference>
<evidence type="ECO:0000313" key="4">
    <source>
        <dbReference type="Proteomes" id="UP000193642"/>
    </source>
</evidence>
<dbReference type="PANTHER" id="PTHR12515">
    <property type="entry name" value="STERILE ALPHA MOTIF DOMAIN CONTAINING PROTEIN 4-RELATED"/>
    <property type="match status" value="1"/>
</dbReference>
<protein>
    <recommendedName>
        <fullName evidence="5">SAM domain-containing protein</fullName>
    </recommendedName>
</protein>